<comment type="caution">
    <text evidence="1">The sequence shown here is derived from an EMBL/GenBank/DDBJ whole genome shotgun (WGS) entry which is preliminary data.</text>
</comment>
<name>A0A3M6QKQ5_9BURK</name>
<dbReference type="Proteomes" id="UP000278006">
    <property type="component" value="Unassembled WGS sequence"/>
</dbReference>
<protein>
    <submittedName>
        <fullName evidence="1">DUF2478 domain-containing protein</fullName>
    </submittedName>
</protein>
<evidence type="ECO:0000313" key="1">
    <source>
        <dbReference type="EMBL" id="RMX03042.1"/>
    </source>
</evidence>
<dbReference type="AlphaFoldDB" id="A0A3M6QKQ5"/>
<keyword evidence="2" id="KW-1185">Reference proteome</keyword>
<dbReference type="EMBL" id="RDQO01000007">
    <property type="protein sequence ID" value="RMX03042.1"/>
    <property type="molecule type" value="Genomic_DNA"/>
</dbReference>
<accession>A0A3M6QKQ5</accession>
<dbReference type="OrthoDB" id="6050629at2"/>
<dbReference type="InterPro" id="IPR018912">
    <property type="entry name" value="DUF2478"/>
</dbReference>
<proteinExistence type="predicted"/>
<reference evidence="1 2" key="1">
    <citation type="submission" date="2018-10" db="EMBL/GenBank/DDBJ databases">
        <title>Draft genome of Cortibacter populi DSM10536.</title>
        <authorList>
            <person name="Bernier A.-M."/>
            <person name="Bernard K."/>
        </authorList>
    </citation>
    <scope>NUCLEOTIDE SEQUENCE [LARGE SCALE GENOMIC DNA]</scope>
    <source>
        <strain evidence="1 2">DSM 105136</strain>
    </source>
</reference>
<sequence length="239" mass="25671">MGKRLGGRSGLGGILGSHARGCGRAAGRPTVADAALRRRAFFAVTFRAEPTPERRSMTASLAAVLHDGHGIAEPVLHDFVAWARRQGWRVRGLLQVSEVELPDPVSGGQCQRHMELVDIEQGRRYLISQSLGKGSASCCLDAAGVAEASAVLRRALVERPDLVVANRFGKLEVEGGGLRQEMAAVVEAGVPLLTALDRRFLGEWQQFAAELGQTLPPEVPALQRWWLAQLAARQTGASV</sequence>
<dbReference type="Pfam" id="PF10649">
    <property type="entry name" value="DUF2478"/>
    <property type="match status" value="1"/>
</dbReference>
<gene>
    <name evidence="1" type="ORF">D8I35_17895</name>
</gene>
<organism evidence="1 2">
    <name type="scientific">Corticibacter populi</name>
    <dbReference type="NCBI Taxonomy" id="1550736"/>
    <lineage>
        <taxon>Bacteria</taxon>
        <taxon>Pseudomonadati</taxon>
        <taxon>Pseudomonadota</taxon>
        <taxon>Betaproteobacteria</taxon>
        <taxon>Burkholderiales</taxon>
        <taxon>Comamonadaceae</taxon>
        <taxon>Corticibacter</taxon>
    </lineage>
</organism>
<evidence type="ECO:0000313" key="2">
    <source>
        <dbReference type="Proteomes" id="UP000278006"/>
    </source>
</evidence>